<dbReference type="InterPro" id="IPR001296">
    <property type="entry name" value="Glyco_trans_1"/>
</dbReference>
<dbReference type="Pfam" id="PF00534">
    <property type="entry name" value="Glycos_transf_1"/>
    <property type="match status" value="1"/>
</dbReference>
<protein>
    <submittedName>
        <fullName evidence="3">Glycosyltransferase involved in cell wall bisynthesis</fullName>
    </submittedName>
</protein>
<organism evidence="3 4">
    <name type="scientific">Lacicoccus qingdaonensis</name>
    <dbReference type="NCBI Taxonomy" id="576118"/>
    <lineage>
        <taxon>Bacteria</taxon>
        <taxon>Bacillati</taxon>
        <taxon>Bacillota</taxon>
        <taxon>Bacilli</taxon>
        <taxon>Bacillales</taxon>
        <taxon>Salinicoccaceae</taxon>
        <taxon>Lacicoccus</taxon>
    </lineage>
</organism>
<gene>
    <name evidence="3" type="ORF">SAMN05216216_103200</name>
</gene>
<evidence type="ECO:0000313" key="4">
    <source>
        <dbReference type="Proteomes" id="UP000199008"/>
    </source>
</evidence>
<dbReference type="GO" id="GO:0016757">
    <property type="term" value="F:glycosyltransferase activity"/>
    <property type="evidence" value="ECO:0007669"/>
    <property type="project" value="InterPro"/>
</dbReference>
<feature type="domain" description="Glycosyltransferase subfamily 4-like N-terminal" evidence="2">
    <location>
        <begin position="15"/>
        <end position="179"/>
    </location>
</feature>
<evidence type="ECO:0000313" key="3">
    <source>
        <dbReference type="EMBL" id="SDK45873.1"/>
    </source>
</evidence>
<dbReference type="Gene3D" id="3.40.50.2000">
    <property type="entry name" value="Glycogen Phosphorylase B"/>
    <property type="match status" value="2"/>
</dbReference>
<dbReference type="CDD" id="cd03814">
    <property type="entry name" value="GT4-like"/>
    <property type="match status" value="1"/>
</dbReference>
<name>A0A1G9C2I7_9BACL</name>
<dbReference type="InterPro" id="IPR050194">
    <property type="entry name" value="Glycosyltransferase_grp1"/>
</dbReference>
<dbReference type="PANTHER" id="PTHR45947:SF3">
    <property type="entry name" value="SULFOQUINOVOSYL TRANSFERASE SQD2"/>
    <property type="match status" value="1"/>
</dbReference>
<dbReference type="Pfam" id="PF13439">
    <property type="entry name" value="Glyco_transf_4"/>
    <property type="match status" value="1"/>
</dbReference>
<accession>A0A1G9C2I7</accession>
<reference evidence="4" key="1">
    <citation type="submission" date="2016-10" db="EMBL/GenBank/DDBJ databases">
        <authorList>
            <person name="Varghese N."/>
            <person name="Submissions S."/>
        </authorList>
    </citation>
    <scope>NUCLEOTIDE SEQUENCE [LARGE SCALE GENOMIC DNA]</scope>
    <source>
        <strain evidence="4">CGMCC 1.8895</strain>
    </source>
</reference>
<dbReference type="Proteomes" id="UP000199008">
    <property type="component" value="Unassembled WGS sequence"/>
</dbReference>
<evidence type="ECO:0000259" key="2">
    <source>
        <dbReference type="Pfam" id="PF13439"/>
    </source>
</evidence>
<dbReference type="EMBL" id="FNFY01000003">
    <property type="protein sequence ID" value="SDK45873.1"/>
    <property type="molecule type" value="Genomic_DNA"/>
</dbReference>
<keyword evidence="4" id="KW-1185">Reference proteome</keyword>
<evidence type="ECO:0000259" key="1">
    <source>
        <dbReference type="Pfam" id="PF00534"/>
    </source>
</evidence>
<dbReference type="AlphaFoldDB" id="A0A1G9C2I7"/>
<dbReference type="PANTHER" id="PTHR45947">
    <property type="entry name" value="SULFOQUINOVOSYL TRANSFERASE SQD2"/>
    <property type="match status" value="1"/>
</dbReference>
<dbReference type="InterPro" id="IPR028098">
    <property type="entry name" value="Glyco_trans_4-like_N"/>
</dbReference>
<keyword evidence="3" id="KW-0808">Transferase</keyword>
<sequence length="376" mass="42568">MKIAIVTETFLPSTDGIVTRLKKAIEYFLGEGHEVLVIAPDLGVTEYKGAKVIGIKPVTFPFYRYRKWGFPSRKVHHELKKFEPDVVHAVNPVLLATSAVTAARKLDVPLVSSYHTHLPKYLDFYKIYKPAKPLLWWYIRRQHKNADINLVTSETIKKELDQEGIERLSVIPRGVDVEKRHPKFKDADMRARLTNGKQENKLLVFIGRLAIEKEIHKLLPMLEKRTDISLAIIGDGPARDELEKVFEGTGTVFTGFLHGEELSKAYASSDAFIFPSISETLGLVILEGMASGLPIIAAKSGPTMEQVSHEVNGMLYENEDLDSLLDAVEVIDETEKFRAIKEEARKEALKFSWDNASKRLLDYYKDARDHHSVGRS</sequence>
<dbReference type="SUPFAM" id="SSF53756">
    <property type="entry name" value="UDP-Glycosyltransferase/glycogen phosphorylase"/>
    <property type="match status" value="1"/>
</dbReference>
<dbReference type="RefSeq" id="WP_092984687.1">
    <property type="nucleotide sequence ID" value="NZ_FNFY01000003.1"/>
</dbReference>
<feature type="domain" description="Glycosyl transferase family 1" evidence="1">
    <location>
        <begin position="197"/>
        <end position="346"/>
    </location>
</feature>
<dbReference type="STRING" id="576118.SAMN05216216_103200"/>
<proteinExistence type="predicted"/>
<dbReference type="OrthoDB" id="9802525at2"/>